<gene>
    <name evidence="3" type="ORF">BG845_02771</name>
</gene>
<dbReference type="AlphaFoldDB" id="A0A1Y2MZT8"/>
<dbReference type="EMBL" id="MIGB01000013">
    <property type="protein sequence ID" value="OSY40367.1"/>
    <property type="molecule type" value="Genomic_DNA"/>
</dbReference>
<name>A0A1Y2MZT8_PSEAH</name>
<dbReference type="PROSITE" id="PS00166">
    <property type="entry name" value="ENOYL_COA_HYDRATASE"/>
    <property type="match status" value="1"/>
</dbReference>
<dbReference type="Proteomes" id="UP000194360">
    <property type="component" value="Unassembled WGS sequence"/>
</dbReference>
<dbReference type="InterPro" id="IPR018376">
    <property type="entry name" value="Enoyl-CoA_hyd/isom_CS"/>
</dbReference>
<dbReference type="GO" id="GO:0016829">
    <property type="term" value="F:lyase activity"/>
    <property type="evidence" value="ECO:0007669"/>
    <property type="project" value="UniProtKB-KW"/>
</dbReference>
<protein>
    <submittedName>
        <fullName evidence="3">Hydroxycinnamoyl-CoA hydratase-lyase</fullName>
        <ecNumber evidence="3">4.1.2.41</ecNumber>
    </submittedName>
</protein>
<keyword evidence="4" id="KW-1185">Reference proteome</keyword>
<dbReference type="PANTHER" id="PTHR42964:SF1">
    <property type="entry name" value="POLYKETIDE BIOSYNTHESIS ENOYL-COA HYDRATASE PKSH-RELATED"/>
    <property type="match status" value="1"/>
</dbReference>
<dbReference type="OrthoDB" id="9775794at2"/>
<dbReference type="InterPro" id="IPR051683">
    <property type="entry name" value="Enoyl-CoA_Hydratase/Isomerase"/>
</dbReference>
<dbReference type="Pfam" id="PF00378">
    <property type="entry name" value="ECH_1"/>
    <property type="match status" value="1"/>
</dbReference>
<evidence type="ECO:0000313" key="4">
    <source>
        <dbReference type="Proteomes" id="UP000194360"/>
    </source>
</evidence>
<dbReference type="CDD" id="cd06558">
    <property type="entry name" value="crotonase-like"/>
    <property type="match status" value="1"/>
</dbReference>
<organism evidence="3 4">
    <name type="scientific">Pseudonocardia autotrophica</name>
    <name type="common">Amycolata autotrophica</name>
    <name type="synonym">Nocardia autotrophica</name>
    <dbReference type="NCBI Taxonomy" id="2074"/>
    <lineage>
        <taxon>Bacteria</taxon>
        <taxon>Bacillati</taxon>
        <taxon>Actinomycetota</taxon>
        <taxon>Actinomycetes</taxon>
        <taxon>Pseudonocardiales</taxon>
        <taxon>Pseudonocardiaceae</taxon>
        <taxon>Pseudonocardia</taxon>
    </lineage>
</organism>
<dbReference type="NCBIfam" id="NF006588">
    <property type="entry name" value="PRK09120.1"/>
    <property type="match status" value="1"/>
</dbReference>
<reference evidence="3 4" key="1">
    <citation type="submission" date="2016-09" db="EMBL/GenBank/DDBJ databases">
        <title>Pseudonocardia autotrophica DSM535, a candidate organism with high potential of specific P450 cytochromes.</title>
        <authorList>
            <person name="Grumaz C."/>
            <person name="Vainshtein Y."/>
            <person name="Kirstahler P."/>
            <person name="Sohn K."/>
        </authorList>
    </citation>
    <scope>NUCLEOTIDE SEQUENCE [LARGE SCALE GENOMIC DNA]</scope>
    <source>
        <strain evidence="3 4">DSM 535</strain>
    </source>
</reference>
<sequence length="278" mass="30810">MTSYKCIRIDVDDRVATVTLDRPEKRNAMSPRLNQEMVSALDGIRRDPDIDVLVLTGAGEAFTAGMDLKEYFRETQHDPIAFEAARDTAWQWQYKLLRYLPQVTIAAVNGWCFGGGFQPLVSCDLAIAADEARFGLSEVNWGIIPAGLVTKDVALAMGYRHAMHYILTGETFDGRRAAEIGLVTSSVPRAELDAAVAELVGRLRGLNPHVLRSAKEVYRHSLTMDYEQAWDYIGAKAVQLRTRDPENGRSRGMSQFLDEKSFRPGLGAYARPGPASDA</sequence>
<dbReference type="Gene3D" id="6.10.250.2850">
    <property type="match status" value="1"/>
</dbReference>
<dbReference type="SUPFAM" id="SSF52096">
    <property type="entry name" value="ClpP/crotonase"/>
    <property type="match status" value="1"/>
</dbReference>
<comment type="similarity">
    <text evidence="1 2">Belongs to the enoyl-CoA hydratase/isomerase family.</text>
</comment>
<accession>A0A1Y2MZT8</accession>
<dbReference type="InterPro" id="IPR029045">
    <property type="entry name" value="ClpP/crotonase-like_dom_sf"/>
</dbReference>
<dbReference type="GO" id="GO:0008300">
    <property type="term" value="P:isoprenoid catabolic process"/>
    <property type="evidence" value="ECO:0007669"/>
    <property type="project" value="TreeGrafter"/>
</dbReference>
<dbReference type="PANTHER" id="PTHR42964">
    <property type="entry name" value="ENOYL-COA HYDRATASE"/>
    <property type="match status" value="1"/>
</dbReference>
<evidence type="ECO:0000313" key="3">
    <source>
        <dbReference type="EMBL" id="OSY40367.1"/>
    </source>
</evidence>
<dbReference type="EC" id="4.1.2.41" evidence="3"/>
<evidence type="ECO:0000256" key="2">
    <source>
        <dbReference type="RuleBase" id="RU003707"/>
    </source>
</evidence>
<evidence type="ECO:0000256" key="1">
    <source>
        <dbReference type="ARBA" id="ARBA00005254"/>
    </source>
</evidence>
<dbReference type="STRING" id="2074.BG845_02771"/>
<comment type="caution">
    <text evidence="3">The sequence shown here is derived from an EMBL/GenBank/DDBJ whole genome shotgun (WGS) entry which is preliminary data.</text>
</comment>
<keyword evidence="3" id="KW-0456">Lyase</keyword>
<dbReference type="InterPro" id="IPR001753">
    <property type="entry name" value="Enoyl-CoA_hydra/iso"/>
</dbReference>
<dbReference type="Gene3D" id="3.90.226.10">
    <property type="entry name" value="2-enoyl-CoA Hydratase, Chain A, domain 1"/>
    <property type="match status" value="1"/>
</dbReference>
<dbReference type="RefSeq" id="WP_085913107.1">
    <property type="nucleotide sequence ID" value="NZ_AP018920.1"/>
</dbReference>
<proteinExistence type="inferred from homology"/>